<dbReference type="InterPro" id="IPR051311">
    <property type="entry name" value="DedA_domain"/>
</dbReference>
<comment type="caution">
    <text evidence="4">The sequence shown here is derived from an EMBL/GenBank/DDBJ whole genome shotgun (WGS) entry which is preliminary data.</text>
</comment>
<keyword evidence="2" id="KW-0812">Transmembrane</keyword>
<evidence type="ECO:0000313" key="6">
    <source>
        <dbReference type="Proteomes" id="UP000234951"/>
    </source>
</evidence>
<dbReference type="InterPro" id="IPR032816">
    <property type="entry name" value="VTT_dom"/>
</dbReference>
<dbReference type="Proteomes" id="UP000235114">
    <property type="component" value="Unassembled WGS sequence"/>
</dbReference>
<dbReference type="Pfam" id="PF09335">
    <property type="entry name" value="VTT_dom"/>
    <property type="match status" value="1"/>
</dbReference>
<feature type="transmembrane region" description="Helical" evidence="2">
    <location>
        <begin position="12"/>
        <end position="32"/>
    </location>
</feature>
<organism evidence="4 6">
    <name type="scientific">Bacillus canaveralius</name>
    <dbReference type="NCBI Taxonomy" id="1403243"/>
    <lineage>
        <taxon>Bacteria</taxon>
        <taxon>Bacillati</taxon>
        <taxon>Bacillota</taxon>
        <taxon>Bacilli</taxon>
        <taxon>Bacillales</taxon>
        <taxon>Bacillaceae</taxon>
        <taxon>Bacillus</taxon>
    </lineage>
</organism>
<evidence type="ECO:0000256" key="2">
    <source>
        <dbReference type="SAM" id="Phobius"/>
    </source>
</evidence>
<keyword evidence="7" id="KW-1185">Reference proteome</keyword>
<feature type="transmembrane region" description="Helical" evidence="2">
    <location>
        <begin position="52"/>
        <end position="77"/>
    </location>
</feature>
<dbReference type="GO" id="GO:0005886">
    <property type="term" value="C:plasma membrane"/>
    <property type="evidence" value="ECO:0007669"/>
    <property type="project" value="TreeGrafter"/>
</dbReference>
<reference evidence="4 6" key="1">
    <citation type="submission" date="2017-11" db="EMBL/GenBank/DDBJ databases">
        <title>Comparitive Functional Genomics of Dry Heat Resistant strains isolated from the Viking Spacecraft.</title>
        <authorList>
            <person name="Seuylemezian A."/>
            <person name="Cooper K."/>
            <person name="Vaishampayan P."/>
        </authorList>
    </citation>
    <scope>NUCLEOTIDE SEQUENCE [LARGE SCALE GENOMIC DNA]</scope>
    <source>
        <strain evidence="4 6">M4.6</strain>
    </source>
</reference>
<dbReference type="Proteomes" id="UP000234951">
    <property type="component" value="Unassembled WGS sequence"/>
</dbReference>
<evidence type="ECO:0000256" key="1">
    <source>
        <dbReference type="ARBA" id="ARBA00010792"/>
    </source>
</evidence>
<dbReference type="RefSeq" id="WP_101577250.1">
    <property type="nucleotide sequence ID" value="NZ_PGVA01000024.1"/>
</dbReference>
<feature type="domain" description="VTT" evidence="3">
    <location>
        <begin position="31"/>
        <end position="156"/>
    </location>
</feature>
<evidence type="ECO:0000313" key="4">
    <source>
        <dbReference type="EMBL" id="PLR82834.1"/>
    </source>
</evidence>
<evidence type="ECO:0000259" key="3">
    <source>
        <dbReference type="Pfam" id="PF09335"/>
    </source>
</evidence>
<dbReference type="EMBL" id="PGVD01000028">
    <property type="protein sequence ID" value="PLR97161.1"/>
    <property type="molecule type" value="Genomic_DNA"/>
</dbReference>
<accession>A0A2N5GLZ2</accession>
<evidence type="ECO:0000313" key="5">
    <source>
        <dbReference type="EMBL" id="PLR97161.1"/>
    </source>
</evidence>
<comment type="similarity">
    <text evidence="1">Belongs to the DedA family.</text>
</comment>
<name>A0A2N5GLZ2_9BACI</name>
<feature type="transmembrane region" description="Helical" evidence="2">
    <location>
        <begin position="171"/>
        <end position="189"/>
    </location>
</feature>
<protein>
    <submittedName>
        <fullName evidence="4">DedA family protein</fullName>
    </submittedName>
</protein>
<feature type="transmembrane region" description="Helical" evidence="2">
    <location>
        <begin position="138"/>
        <end position="159"/>
    </location>
</feature>
<keyword evidence="2" id="KW-1133">Transmembrane helix</keyword>
<proteinExistence type="inferred from homology"/>
<evidence type="ECO:0000313" key="7">
    <source>
        <dbReference type="Proteomes" id="UP000235114"/>
    </source>
</evidence>
<dbReference type="EMBL" id="PGVA01000024">
    <property type="protein sequence ID" value="PLR82834.1"/>
    <property type="molecule type" value="Genomic_DNA"/>
</dbReference>
<keyword evidence="2" id="KW-0472">Membrane</keyword>
<dbReference type="PANTHER" id="PTHR42709:SF9">
    <property type="entry name" value="ALKALINE PHOSPHATASE LIKE PROTEIN"/>
    <property type="match status" value="1"/>
</dbReference>
<dbReference type="AlphaFoldDB" id="A0A2N5GLZ2"/>
<dbReference type="OrthoDB" id="9782291at2"/>
<dbReference type="PANTHER" id="PTHR42709">
    <property type="entry name" value="ALKALINE PHOSPHATASE LIKE PROTEIN"/>
    <property type="match status" value="1"/>
</dbReference>
<sequence>MDLEFILNIIEEGGYWALFLWLWLGIFGMPIPNELIVMTVGLATSQGVLNPILTFLVVYFGILTALTTIYALGHFLGRPLLRMFAKKNKFSKSIDKSLYLIEKYHAFSLSFSYFLPGVRNFVPFLYGSSRLPYKSFALFAYSGAFVWLLIMFTLGYIFGEEIDTIMQYGKELLLILGVCAAIFLSVKVVRKKRREKMQAS</sequence>
<gene>
    <name evidence="4" type="ORF">CU635_10140</name>
    <name evidence="5" type="ORF">CVD25_11055</name>
</gene>
<reference evidence="5 7" key="2">
    <citation type="submission" date="2017-12" db="EMBL/GenBank/DDBJ databases">
        <title>Comparative Functional Genomics of Dry Heat Resistant strains isolated from the Viking Spacecraft.</title>
        <authorList>
            <person name="Seuylemezian A."/>
            <person name="Cooper K."/>
            <person name="Vaishampayan P."/>
        </authorList>
    </citation>
    <scope>NUCLEOTIDE SEQUENCE [LARGE SCALE GENOMIC DNA]</scope>
    <source>
        <strain evidence="5 7">ATCC 29669</strain>
    </source>
</reference>